<sequence length="145" mass="15910">MSEAIFRTARLHRVTAGSLLRATGLYPGQEVLMMQLWAYGEQRQSDLIKTLGLDSSTVTKMLQRMEQAGFVSRRRDELDRRVVLVSATRAGQALRAQVEAAWQELEALTLAGMTPQEQAVVMKALKRLERNLAAAQSGAAQAPGG</sequence>
<dbReference type="Gene3D" id="1.10.10.10">
    <property type="entry name" value="Winged helix-like DNA-binding domain superfamily/Winged helix DNA-binding domain"/>
    <property type="match status" value="1"/>
</dbReference>
<reference evidence="5 6" key="1">
    <citation type="submission" date="2024-10" db="EMBL/GenBank/DDBJ databases">
        <title>The Natural Products Discovery Center: Release of the First 8490 Sequenced Strains for Exploring Actinobacteria Biosynthetic Diversity.</title>
        <authorList>
            <person name="Kalkreuter E."/>
            <person name="Kautsar S.A."/>
            <person name="Yang D."/>
            <person name="Bader C.D."/>
            <person name="Teijaro C.N."/>
            <person name="Fluegel L."/>
            <person name="Davis C.M."/>
            <person name="Simpson J.R."/>
            <person name="Lauterbach L."/>
            <person name="Steele A.D."/>
            <person name="Gui C."/>
            <person name="Meng S."/>
            <person name="Li G."/>
            <person name="Viehrig K."/>
            <person name="Ye F."/>
            <person name="Su P."/>
            <person name="Kiefer A.F."/>
            <person name="Nichols A."/>
            <person name="Cepeda A.J."/>
            <person name="Yan W."/>
            <person name="Fan B."/>
            <person name="Jiang Y."/>
            <person name="Adhikari A."/>
            <person name="Zheng C.-J."/>
            <person name="Schuster L."/>
            <person name="Cowan T.M."/>
            <person name="Smanski M.J."/>
            <person name="Chevrette M.G."/>
            <person name="De Carvalho L.P.S."/>
            <person name="Shen B."/>
        </authorList>
    </citation>
    <scope>NUCLEOTIDE SEQUENCE [LARGE SCALE GENOMIC DNA]</scope>
    <source>
        <strain evidence="5 6">NPDC087220</strain>
    </source>
</reference>
<dbReference type="EMBL" id="JBIUYY010000004">
    <property type="protein sequence ID" value="MFJ2821888.1"/>
    <property type="molecule type" value="Genomic_DNA"/>
</dbReference>
<keyword evidence="6" id="KW-1185">Reference proteome</keyword>
<dbReference type="InterPro" id="IPR036390">
    <property type="entry name" value="WH_DNA-bd_sf"/>
</dbReference>
<dbReference type="Proteomes" id="UP001617351">
    <property type="component" value="Unassembled WGS sequence"/>
</dbReference>
<evidence type="ECO:0000313" key="6">
    <source>
        <dbReference type="Proteomes" id="UP001617351"/>
    </source>
</evidence>
<organism evidence="5 6">
    <name type="scientific">Streptomyces toxytricini</name>
    <name type="common">Actinomyces toxytricini</name>
    <dbReference type="NCBI Taxonomy" id="67369"/>
    <lineage>
        <taxon>Bacteria</taxon>
        <taxon>Bacillati</taxon>
        <taxon>Actinomycetota</taxon>
        <taxon>Actinomycetes</taxon>
        <taxon>Kitasatosporales</taxon>
        <taxon>Streptomycetaceae</taxon>
        <taxon>Streptomyces</taxon>
    </lineage>
</organism>
<protein>
    <submittedName>
        <fullName evidence="5">MarR family winged helix-turn-helix transcriptional regulator</fullName>
    </submittedName>
</protein>
<proteinExistence type="predicted"/>
<dbReference type="InterPro" id="IPR000835">
    <property type="entry name" value="HTH_MarR-typ"/>
</dbReference>
<dbReference type="PRINTS" id="PR00598">
    <property type="entry name" value="HTHMARR"/>
</dbReference>
<dbReference type="PANTHER" id="PTHR42756">
    <property type="entry name" value="TRANSCRIPTIONAL REGULATOR, MARR"/>
    <property type="match status" value="1"/>
</dbReference>
<accession>A0ABW8EF80</accession>
<keyword evidence="3" id="KW-0804">Transcription</keyword>
<evidence type="ECO:0000256" key="2">
    <source>
        <dbReference type="ARBA" id="ARBA00023125"/>
    </source>
</evidence>
<keyword evidence="2" id="KW-0238">DNA-binding</keyword>
<evidence type="ECO:0000256" key="1">
    <source>
        <dbReference type="ARBA" id="ARBA00023015"/>
    </source>
</evidence>
<dbReference type="RefSeq" id="WP_365504260.1">
    <property type="nucleotide sequence ID" value="NZ_JBFANW010000021.1"/>
</dbReference>
<dbReference type="InterPro" id="IPR036388">
    <property type="entry name" value="WH-like_DNA-bd_sf"/>
</dbReference>
<comment type="caution">
    <text evidence="5">The sequence shown here is derived from an EMBL/GenBank/DDBJ whole genome shotgun (WGS) entry which is preliminary data.</text>
</comment>
<evidence type="ECO:0000313" key="5">
    <source>
        <dbReference type="EMBL" id="MFJ2821888.1"/>
    </source>
</evidence>
<dbReference type="PROSITE" id="PS01117">
    <property type="entry name" value="HTH_MARR_1"/>
    <property type="match status" value="1"/>
</dbReference>
<dbReference type="SUPFAM" id="SSF46785">
    <property type="entry name" value="Winged helix' DNA-binding domain"/>
    <property type="match status" value="1"/>
</dbReference>
<evidence type="ECO:0000256" key="3">
    <source>
        <dbReference type="ARBA" id="ARBA00023163"/>
    </source>
</evidence>
<evidence type="ECO:0000259" key="4">
    <source>
        <dbReference type="PROSITE" id="PS50995"/>
    </source>
</evidence>
<dbReference type="PANTHER" id="PTHR42756:SF1">
    <property type="entry name" value="TRANSCRIPTIONAL REPRESSOR OF EMRAB OPERON"/>
    <property type="match status" value="1"/>
</dbReference>
<feature type="domain" description="HTH marR-type" evidence="4">
    <location>
        <begin position="1"/>
        <end position="130"/>
    </location>
</feature>
<keyword evidence="1" id="KW-0805">Transcription regulation</keyword>
<dbReference type="InterPro" id="IPR023187">
    <property type="entry name" value="Tscrpt_reg_MarR-type_CS"/>
</dbReference>
<name>A0ABW8EF80_STRT5</name>
<dbReference type="Pfam" id="PF01047">
    <property type="entry name" value="MarR"/>
    <property type="match status" value="1"/>
</dbReference>
<dbReference type="PROSITE" id="PS50995">
    <property type="entry name" value="HTH_MARR_2"/>
    <property type="match status" value="1"/>
</dbReference>
<gene>
    <name evidence="5" type="ORF">ACIO7M_12320</name>
</gene>
<dbReference type="SMART" id="SM00347">
    <property type="entry name" value="HTH_MARR"/>
    <property type="match status" value="1"/>
</dbReference>